<evidence type="ECO:0000256" key="1">
    <source>
        <dbReference type="ARBA" id="ARBA00022574"/>
    </source>
</evidence>
<dbReference type="SUPFAM" id="SSF50978">
    <property type="entry name" value="WD40 repeat-like"/>
    <property type="match status" value="1"/>
</dbReference>
<dbReference type="InterPro" id="IPR001680">
    <property type="entry name" value="WD40_rpt"/>
</dbReference>
<evidence type="ECO:0000256" key="3">
    <source>
        <dbReference type="PROSITE-ProRule" id="PRU00221"/>
    </source>
</evidence>
<feature type="region of interest" description="Disordered" evidence="4">
    <location>
        <begin position="1043"/>
        <end position="1078"/>
    </location>
</feature>
<dbReference type="RefSeq" id="XP_003744606.1">
    <property type="nucleotide sequence ID" value="XM_003744558.2"/>
</dbReference>
<feature type="repeat" description="WD" evidence="3">
    <location>
        <begin position="16"/>
        <end position="48"/>
    </location>
</feature>
<feature type="repeat" description="WD" evidence="3">
    <location>
        <begin position="542"/>
        <end position="577"/>
    </location>
</feature>
<dbReference type="PANTHER" id="PTHR44099">
    <property type="entry name" value="RABCONNECTIN-3B, ISOFORM A"/>
    <property type="match status" value="1"/>
</dbReference>
<dbReference type="InterPro" id="IPR019775">
    <property type="entry name" value="WD40_repeat_CS"/>
</dbReference>
<dbReference type="SUPFAM" id="SSF50960">
    <property type="entry name" value="TolB, C-terminal domain"/>
    <property type="match status" value="1"/>
</dbReference>
<proteinExistence type="predicted"/>
<feature type="repeat" description="WD" evidence="3">
    <location>
        <begin position="60"/>
        <end position="105"/>
    </location>
</feature>
<evidence type="ECO:0000256" key="4">
    <source>
        <dbReference type="SAM" id="MobiDB-lite"/>
    </source>
</evidence>
<dbReference type="InterPro" id="IPR015943">
    <property type="entry name" value="WD40/YVTN_repeat-like_dom_sf"/>
</dbReference>
<dbReference type="KEGG" id="goe:100904089"/>
<dbReference type="GeneID" id="100904089"/>
<dbReference type="InterPro" id="IPR036322">
    <property type="entry name" value="WD40_repeat_dom_sf"/>
</dbReference>
<accession>A0AAJ6QSP1</accession>
<dbReference type="PROSITE" id="PS50294">
    <property type="entry name" value="WD_REPEATS_REGION"/>
    <property type="match status" value="1"/>
</dbReference>
<feature type="region of interest" description="Disordered" evidence="4">
    <location>
        <begin position="934"/>
        <end position="957"/>
    </location>
</feature>
<sequence length="1438" mass="158507">MALSSQLVVPMTIWGKKAPAHSVSCLVLSKDNTTLVTGSHEGHLCIWDDCGGQLIPRVMLHGHTSKVVCLATERNHLTNQQLLVSASESGEMSLWDMNDCRCVEAVKLQQVHTDIRAYTLTGAEIPRLFCCGYYAEIIVMDMVSLTVLFTLSSRVDSDWIAAMDIIHPVKRNDDILVALSSTGYMKVWRVDEQEALQNGKVLFEGESKPIDCYHAVGLSCCMYNQRTVLIICPLAWHVYDAGDFSHLCSQEAYNGERWAGGRFLSTDQILSWTNTGKGYIYKIPQKAVPGTAQFHTVNVEKPNCIAVLQATAEPNLVHPPSSNYFLLTRDTLQKHFIQGDANGAVYRWKLHELELVSLAQPVLLPAVYSTSLQASWDQLNPPPVGILDGIDIPGAYITASAYLPIQGQLACGRSDGSIVIISVIHCVMAQILWGAKHLANRQLLTLGGHQGKVTALLYPHNVNTRYDVAHLVSGGVDFSVCLWDLYSGSLLHRFSVHSGEIQLLQVPPDSCSQRVLQCICSIGADHAVSLLHLKDRKCILLASRHLFPVTNIKWRPLDDFMIVGCADGSVYVWQMETCHLDRVIQGMMAEDILNACDENVNATGEKISNPALHLLRGLRHRNISAIKHAAQRGLVQLHNTLEAHNQRMNDPTLPYRAHPLVIQGLRTQQQTMDGCQQDSHVFFFDIEALIVQLLSEEYSQMTPGTLESQGFTNQTEYVKYYSLASLPDANKTLAGFIAKVKDTAESAASKIQATAQATAESVGIKSAVVPEAKSKDSPTAKPGGFMFAETNQTMQIAQLLLSQLHAWGLDQGLDQVCQAKLGLLLPIRPAHFGLLSRSGHMALFLPTHMYKLYPATQLSSQASGGPARSVTINVAKEVLQEEERARRFASQGHWELAKALTTNHLLSLVALANTLMSMNSATFIDEQERRRKLNRKLSRADSRVGSESAKQAQDAQNNQNMIKDGWSRLATHHCVQLPELVKSDKYKRPQLEMLARRWQDRCLEVREAAQALLLAELRSIGPEGRRKVIDSWSLFLPNYSEHQLPPLPGQPGHPGGAPTGATHNPAHEDGEESEDDDDDKIKLLSAVTEAKRKQSTAVVLLAVIGATYGSAELEKKTVSNKDVSLTRHTAQALSYLLLSQACNQLPAHTSLRRAAIDLIGRGFTVWEHHLDVTRVLIGLLELCCNSDKLVPTMTYGLPLTPSADSCRSARHSLSLIATARPPVFITTLAKEVHRYNALAQNAQTLPTTLSQTVLHRAKPEIIRIVELLIERVQNDVHDLLVEVMDIVLHCLDASQLKLKGLQELFPAVCRFHNVTHCSATRRIAVGAKSGSIALYELKAAKCQNIVAHKSPVTAVAFSPEGKYLASYAAGDDKLSFWQTASGLFGLGNSQTKCLKTCNTPALPETARNNPLRMGRLIWPTNKSVYLILDDGTQHPFSL</sequence>
<organism evidence="5 6">
    <name type="scientific">Galendromus occidentalis</name>
    <name type="common">western predatory mite</name>
    <dbReference type="NCBI Taxonomy" id="34638"/>
    <lineage>
        <taxon>Eukaryota</taxon>
        <taxon>Metazoa</taxon>
        <taxon>Ecdysozoa</taxon>
        <taxon>Arthropoda</taxon>
        <taxon>Chelicerata</taxon>
        <taxon>Arachnida</taxon>
        <taxon>Acari</taxon>
        <taxon>Parasitiformes</taxon>
        <taxon>Mesostigmata</taxon>
        <taxon>Gamasina</taxon>
        <taxon>Phytoseioidea</taxon>
        <taxon>Phytoseiidae</taxon>
        <taxon>Typhlodrominae</taxon>
        <taxon>Galendromus</taxon>
    </lineage>
</organism>
<dbReference type="GO" id="GO:0005737">
    <property type="term" value="C:cytoplasm"/>
    <property type="evidence" value="ECO:0007669"/>
    <property type="project" value="TreeGrafter"/>
</dbReference>
<name>A0AAJ6QSP1_9ACAR</name>
<dbReference type="Pfam" id="PF00400">
    <property type="entry name" value="WD40"/>
    <property type="match status" value="5"/>
</dbReference>
<protein>
    <submittedName>
        <fullName evidence="6">WD repeat-containing protein 7</fullName>
    </submittedName>
</protein>
<dbReference type="Gene3D" id="2.130.10.10">
    <property type="entry name" value="YVTN repeat-like/Quinoprotein amine dehydrogenase"/>
    <property type="match status" value="3"/>
</dbReference>
<dbReference type="PROSITE" id="PS50082">
    <property type="entry name" value="WD_REPEATS_2"/>
    <property type="match status" value="4"/>
</dbReference>
<dbReference type="Proteomes" id="UP000694867">
    <property type="component" value="Unplaced"/>
</dbReference>
<evidence type="ECO:0000313" key="6">
    <source>
        <dbReference type="RefSeq" id="XP_003744606.1"/>
    </source>
</evidence>
<keyword evidence="1 3" id="KW-0853">WD repeat</keyword>
<evidence type="ECO:0000256" key="2">
    <source>
        <dbReference type="ARBA" id="ARBA00022737"/>
    </source>
</evidence>
<keyword evidence="5" id="KW-1185">Reference proteome</keyword>
<dbReference type="CTD" id="31155"/>
<dbReference type="InterPro" id="IPR049916">
    <property type="entry name" value="WDR72-like"/>
</dbReference>
<gene>
    <name evidence="6" type="primary">LOC100904089</name>
</gene>
<feature type="compositionally biased region" description="Acidic residues" evidence="4">
    <location>
        <begin position="1069"/>
        <end position="1078"/>
    </location>
</feature>
<dbReference type="SMART" id="SM00320">
    <property type="entry name" value="WD40"/>
    <property type="match status" value="7"/>
</dbReference>
<dbReference type="PROSITE" id="PS00678">
    <property type="entry name" value="WD_REPEATS_1"/>
    <property type="match status" value="1"/>
</dbReference>
<evidence type="ECO:0000313" key="5">
    <source>
        <dbReference type="Proteomes" id="UP000694867"/>
    </source>
</evidence>
<feature type="repeat" description="WD" evidence="3">
    <location>
        <begin position="446"/>
        <end position="493"/>
    </location>
</feature>
<reference evidence="6" key="1">
    <citation type="submission" date="2025-08" db="UniProtKB">
        <authorList>
            <consortium name="RefSeq"/>
        </authorList>
    </citation>
    <scope>IDENTIFICATION</scope>
</reference>
<dbReference type="PANTHER" id="PTHR44099:SF4">
    <property type="entry name" value="RABCONNECTIN-3B, ISOFORM A"/>
    <property type="match status" value="1"/>
</dbReference>
<keyword evidence="2" id="KW-0677">Repeat</keyword>